<sequence length="129" mass="15090">MVGVSLILFVFYLSNYWMRGPAYQLNWYPYLLLGIGIYYVAINGFTHSPAAFNNLQFEVTTPRQDSNQKVLPDLHEWKQQVHELMSRQQLYLETEVSLPLVAKQLKTTPQLLSKVINEGYQLNFNDYIN</sequence>
<accession>A0ABW6APU6</accession>
<evidence type="ECO:0000313" key="2">
    <source>
        <dbReference type="EMBL" id="MFD2937425.1"/>
    </source>
</evidence>
<keyword evidence="1" id="KW-0472">Membrane</keyword>
<reference evidence="3" key="1">
    <citation type="journal article" date="2019" name="Int. J. Syst. Evol. Microbiol.">
        <title>The Global Catalogue of Microorganisms (GCM) 10K type strain sequencing project: providing services to taxonomists for standard genome sequencing and annotation.</title>
        <authorList>
            <consortium name="The Broad Institute Genomics Platform"/>
            <consortium name="The Broad Institute Genome Sequencing Center for Infectious Disease"/>
            <person name="Wu L."/>
            <person name="Ma J."/>
        </authorList>
    </citation>
    <scope>NUCLEOTIDE SEQUENCE [LARGE SCALE GENOMIC DNA]</scope>
    <source>
        <strain evidence="3">KCTC 52490</strain>
    </source>
</reference>
<keyword evidence="1" id="KW-1133">Transmembrane helix</keyword>
<organism evidence="2 3">
    <name type="scientific">Spirosoma flavum</name>
    <dbReference type="NCBI Taxonomy" id="2048557"/>
    <lineage>
        <taxon>Bacteria</taxon>
        <taxon>Pseudomonadati</taxon>
        <taxon>Bacteroidota</taxon>
        <taxon>Cytophagia</taxon>
        <taxon>Cytophagales</taxon>
        <taxon>Cytophagaceae</taxon>
        <taxon>Spirosoma</taxon>
    </lineage>
</organism>
<evidence type="ECO:0000313" key="3">
    <source>
        <dbReference type="Proteomes" id="UP001597512"/>
    </source>
</evidence>
<keyword evidence="1" id="KW-0812">Transmembrane</keyword>
<protein>
    <recommendedName>
        <fullName evidence="4">HTH araC/xylS-type domain-containing protein</fullName>
    </recommendedName>
</protein>
<gene>
    <name evidence="2" type="ORF">ACFS25_26875</name>
</gene>
<name>A0ABW6APU6_9BACT</name>
<evidence type="ECO:0000256" key="1">
    <source>
        <dbReference type="SAM" id="Phobius"/>
    </source>
</evidence>
<keyword evidence="3" id="KW-1185">Reference proteome</keyword>
<comment type="caution">
    <text evidence="2">The sequence shown here is derived from an EMBL/GenBank/DDBJ whole genome shotgun (WGS) entry which is preliminary data.</text>
</comment>
<feature type="transmembrane region" description="Helical" evidence="1">
    <location>
        <begin position="27"/>
        <end position="46"/>
    </location>
</feature>
<proteinExistence type="predicted"/>
<dbReference type="Proteomes" id="UP001597512">
    <property type="component" value="Unassembled WGS sequence"/>
</dbReference>
<dbReference type="EMBL" id="JBHUOM010000028">
    <property type="protein sequence ID" value="MFD2937425.1"/>
    <property type="molecule type" value="Genomic_DNA"/>
</dbReference>
<evidence type="ECO:0008006" key="4">
    <source>
        <dbReference type="Google" id="ProtNLM"/>
    </source>
</evidence>